<dbReference type="AlphaFoldDB" id="A0A3A8Q407"/>
<protein>
    <recommendedName>
        <fullName evidence="4">Lipoprotein</fullName>
    </recommendedName>
</protein>
<feature type="chain" id="PRO_5017301780" description="Lipoprotein" evidence="1">
    <location>
        <begin position="23"/>
        <end position="170"/>
    </location>
</feature>
<evidence type="ECO:0000313" key="2">
    <source>
        <dbReference type="EMBL" id="RKH63403.1"/>
    </source>
</evidence>
<evidence type="ECO:0000313" key="3">
    <source>
        <dbReference type="Proteomes" id="UP000272888"/>
    </source>
</evidence>
<dbReference type="Proteomes" id="UP000272888">
    <property type="component" value="Unassembled WGS sequence"/>
</dbReference>
<proteinExistence type="predicted"/>
<evidence type="ECO:0008006" key="4">
    <source>
        <dbReference type="Google" id="ProtNLM"/>
    </source>
</evidence>
<organism evidence="2 3">
    <name type="scientific">Corallococcus llansteffanensis</name>
    <dbReference type="NCBI Taxonomy" id="2316731"/>
    <lineage>
        <taxon>Bacteria</taxon>
        <taxon>Pseudomonadati</taxon>
        <taxon>Myxococcota</taxon>
        <taxon>Myxococcia</taxon>
        <taxon>Myxococcales</taxon>
        <taxon>Cystobacterineae</taxon>
        <taxon>Myxococcaceae</taxon>
        <taxon>Corallococcus</taxon>
    </lineage>
</organism>
<keyword evidence="1" id="KW-0732">Signal</keyword>
<name>A0A3A8Q407_9BACT</name>
<feature type="signal peptide" evidence="1">
    <location>
        <begin position="1"/>
        <end position="22"/>
    </location>
</feature>
<gene>
    <name evidence="2" type="ORF">D7V93_08800</name>
</gene>
<comment type="caution">
    <text evidence="2">The sequence shown here is derived from an EMBL/GenBank/DDBJ whole genome shotgun (WGS) entry which is preliminary data.</text>
</comment>
<dbReference type="RefSeq" id="WP_120642960.1">
    <property type="nucleotide sequence ID" value="NZ_RAWB01000064.1"/>
</dbReference>
<evidence type="ECO:0000256" key="1">
    <source>
        <dbReference type="SAM" id="SignalP"/>
    </source>
</evidence>
<accession>A0A3A8Q407</accession>
<sequence length="170" mass="17682">MSRLLALTSAAALCLFCAACNGGDEDDDTPQGQLKDTRSNVTGTHPVMMTMRIPGVPEEPEPFATTLTLTEEASSRDGLRISFLLFDCDLTGTMTGESTFKVNPGTCVFSFPAEGVEDACAVTLDLNGGSGGRDSAQAKVNATFNGIYTLGCEGEGMPITTPVTVEVVGS</sequence>
<dbReference type="EMBL" id="RAWB01000064">
    <property type="protein sequence ID" value="RKH63403.1"/>
    <property type="molecule type" value="Genomic_DNA"/>
</dbReference>
<keyword evidence="3" id="KW-1185">Reference proteome</keyword>
<reference evidence="3" key="1">
    <citation type="submission" date="2018-09" db="EMBL/GenBank/DDBJ databases">
        <authorList>
            <person name="Livingstone P.G."/>
            <person name="Whitworth D.E."/>
        </authorList>
    </citation>
    <scope>NUCLEOTIDE SEQUENCE [LARGE SCALE GENOMIC DNA]</scope>
    <source>
        <strain evidence="3">CA051B</strain>
    </source>
</reference>